<evidence type="ECO:0000256" key="2">
    <source>
        <dbReference type="SAM" id="MobiDB-lite"/>
    </source>
</evidence>
<feature type="region of interest" description="Disordered" evidence="2">
    <location>
        <begin position="1"/>
        <end position="61"/>
    </location>
</feature>
<accession>A0ABR0BDU7</accession>
<feature type="region of interest" description="Disordered" evidence="2">
    <location>
        <begin position="600"/>
        <end position="623"/>
    </location>
</feature>
<proteinExistence type="inferred from homology"/>
<dbReference type="Gene3D" id="3.40.50.150">
    <property type="entry name" value="Vaccinia Virus protein VP39"/>
    <property type="match status" value="1"/>
</dbReference>
<feature type="region of interest" description="Disordered" evidence="2">
    <location>
        <begin position="180"/>
        <end position="203"/>
    </location>
</feature>
<protein>
    <recommendedName>
        <fullName evidence="5">Methyltransferase domain-containing protein</fullName>
    </recommendedName>
</protein>
<dbReference type="CDD" id="cd02440">
    <property type="entry name" value="AdoMet_MTases"/>
    <property type="match status" value="1"/>
</dbReference>
<reference evidence="3 4" key="1">
    <citation type="journal article" date="2024" name="Microbiol. Resour. Announc.">
        <title>Genome annotations for the ascomycete fungi Trichoderma harzianum, Trichoderma aggressivum, and Purpureocillium lilacinum.</title>
        <authorList>
            <person name="Beijen E.P.W."/>
            <person name="Ohm R.A."/>
        </authorList>
    </citation>
    <scope>NUCLEOTIDE SEQUENCE [LARGE SCALE GENOMIC DNA]</scope>
    <source>
        <strain evidence="3 4">CBS 150709</strain>
    </source>
</reference>
<organism evidence="3 4">
    <name type="scientific">Purpureocillium lilacinum</name>
    <name type="common">Paecilomyces lilacinus</name>
    <dbReference type="NCBI Taxonomy" id="33203"/>
    <lineage>
        <taxon>Eukaryota</taxon>
        <taxon>Fungi</taxon>
        <taxon>Dikarya</taxon>
        <taxon>Ascomycota</taxon>
        <taxon>Pezizomycotina</taxon>
        <taxon>Sordariomycetes</taxon>
        <taxon>Hypocreomycetidae</taxon>
        <taxon>Hypocreales</taxon>
        <taxon>Ophiocordycipitaceae</taxon>
        <taxon>Purpureocillium</taxon>
    </lineage>
</organism>
<dbReference type="InterPro" id="IPR029063">
    <property type="entry name" value="SAM-dependent_MTases_sf"/>
</dbReference>
<evidence type="ECO:0008006" key="5">
    <source>
        <dbReference type="Google" id="ProtNLM"/>
    </source>
</evidence>
<comment type="caution">
    <text evidence="3">The sequence shown here is derived from an EMBL/GenBank/DDBJ whole genome shotgun (WGS) entry which is preliminary data.</text>
</comment>
<evidence type="ECO:0000313" key="3">
    <source>
        <dbReference type="EMBL" id="KAK4071113.1"/>
    </source>
</evidence>
<dbReference type="Proteomes" id="UP001287286">
    <property type="component" value="Unassembled WGS sequence"/>
</dbReference>
<feature type="region of interest" description="Disordered" evidence="2">
    <location>
        <begin position="425"/>
        <end position="471"/>
    </location>
</feature>
<sequence>MPKEQNGSRNGRPHSPELGGESLDEGLWMRGTGKGDKNHQQGRSEQDRATPPPSAGPCDRQLPLHRCLKSFDVHAMATSPQDATETRYPEEAGIHTIEHTGGGNVSCLASDNPTRSLKHSREISESDVFTAIRTKRELRRESLSFCEASSYVDDQNSGEVLGHPNSDIRTSVSAMTFGIQSKTSRRDGAPVSEPGQDQRSNNIETQTDETMPGILYAPQGLPATDLATRSAMGDEGSAFEEHITLFPMCAKPTSIVPGCACLSLHQNDLAHRCSMWREPPICPSAFLAELRYVEPLARNSGGDPIEASQTGHHALEHRQRRDEKGLSYPFADVSDSNTPTNVNTRRCGTLGSHGPQAGDHESLPAQTSYKHQYRVDSAPNISSRTRGVFRACQGEQVLGHAERLGILERDSGESVVQYSRVAGLKSDTSGSLPDTAVRSDISDDAASDASGKWPSSGGSSSESSRNGLMHQCNSECEPFSAEPRCVEAWARDACGSIVEVSTWRQEGGLPYTSVIVDLSNPLTNINTPRVVTPDTQGSESAPLASHLGRRFRSIVDELFKLTDSAQKNHGGDDNSCRVFEELLDEHILERAERTGQLETIRQEPGIVSPQVAGPESDDSASLPDTAARRVQVGEASFDMLGTRGTDVPQSTASNVQSILNDTTSKVNRWTRGIPKELRDEHIPRRAKQTGCSERNQEESGTEYLRIVAPKSNASDSLADTVIPSDMSDGALSESSDARPLNTNQTTTAAAVSLFDTGSPGDVVAAAVGSDDDADSTFGKEPPSSSVSLSPGITEYEWKYGRRYHSYQAGLYCFPNDDREQNRLDMLHHAFLLALDDRLFLSPIGENPSRILDVGAGTGIWAIDVADEYPSAVVRGYDLSPIQPKHVPQNVEFFVDDVEKEWYESTEYDFVHLRNLLGSIANWPQLVRQIYDNLKPGGWVELQGTLNQPYSEDESLSSDSPVVQLMNGLRQAGRKRGRDMDPASSFKRWIESAGFVDVQERRFSLPVGAWPKDPKLRTIGIFMAESLREGIEGLTAVPFKEILGWSKEEVHVLNATVRRAVACGDTHAIFDFVVVIGMKPMGGL</sequence>
<feature type="region of interest" description="Disordered" evidence="2">
    <location>
        <begin position="768"/>
        <end position="788"/>
    </location>
</feature>
<dbReference type="SUPFAM" id="SSF53335">
    <property type="entry name" value="S-adenosyl-L-methionine-dependent methyltransferases"/>
    <property type="match status" value="1"/>
</dbReference>
<feature type="compositionally biased region" description="Low complexity" evidence="2">
    <location>
        <begin position="447"/>
        <end position="467"/>
    </location>
</feature>
<evidence type="ECO:0000313" key="4">
    <source>
        <dbReference type="Proteomes" id="UP001287286"/>
    </source>
</evidence>
<dbReference type="Pfam" id="PF13489">
    <property type="entry name" value="Methyltransf_23"/>
    <property type="match status" value="1"/>
</dbReference>
<feature type="region of interest" description="Disordered" evidence="2">
    <location>
        <begin position="328"/>
        <end position="363"/>
    </location>
</feature>
<name>A0ABR0BDU7_PURLI</name>
<evidence type="ECO:0000256" key="1">
    <source>
        <dbReference type="ARBA" id="ARBA00038158"/>
    </source>
</evidence>
<comment type="similarity">
    <text evidence="1">Belongs to the methyltransferase superfamily. LaeA methyltransferase family.</text>
</comment>
<dbReference type="PANTHER" id="PTHR43591:SF10">
    <property type="entry name" value="ABC TRANSMEMBRANE TYPE-1 DOMAIN-CONTAINING PROTEIN-RELATED"/>
    <property type="match status" value="1"/>
</dbReference>
<dbReference type="PANTHER" id="PTHR43591">
    <property type="entry name" value="METHYLTRANSFERASE"/>
    <property type="match status" value="1"/>
</dbReference>
<dbReference type="EMBL" id="JAWRVI010000236">
    <property type="protein sequence ID" value="KAK4071113.1"/>
    <property type="molecule type" value="Genomic_DNA"/>
</dbReference>
<feature type="compositionally biased region" description="Basic and acidic residues" evidence="2">
    <location>
        <begin position="33"/>
        <end position="48"/>
    </location>
</feature>
<gene>
    <name evidence="3" type="ORF">Purlil1_13515</name>
</gene>
<feature type="compositionally biased region" description="Polar residues" evidence="2">
    <location>
        <begin position="334"/>
        <end position="346"/>
    </location>
</feature>
<keyword evidence="4" id="KW-1185">Reference proteome</keyword>